<dbReference type="InterPro" id="IPR001223">
    <property type="entry name" value="Glyco_hydro18_cat"/>
</dbReference>
<dbReference type="InterPro" id="IPR050314">
    <property type="entry name" value="Glycosyl_Hydrlase_18"/>
</dbReference>
<evidence type="ECO:0000256" key="1">
    <source>
        <dbReference type="SAM" id="SignalP"/>
    </source>
</evidence>
<evidence type="ECO:0000259" key="2">
    <source>
        <dbReference type="PROSITE" id="PS51910"/>
    </source>
</evidence>
<sequence>MAGTTFLWSVLLTQIGCSESAEKFITGCYYTNWAQYRHGIGKYLPENYQRGLCTHIFYAFAEMNSSFDLKPFEWNDQSTEYNKGMYQRVNDLKNKQPDLKTLLSFGGWTYCEKNKA</sequence>
<dbReference type="GO" id="GO:0005576">
    <property type="term" value="C:extracellular region"/>
    <property type="evidence" value="ECO:0007669"/>
    <property type="project" value="TreeGrafter"/>
</dbReference>
<reference evidence="4" key="1">
    <citation type="submission" date="2022-11" db="UniProtKB">
        <authorList>
            <consortium name="WormBaseParasite"/>
        </authorList>
    </citation>
    <scope>IDENTIFICATION</scope>
</reference>
<dbReference type="GO" id="GO:0004568">
    <property type="term" value="F:chitinase activity"/>
    <property type="evidence" value="ECO:0007669"/>
    <property type="project" value="TreeGrafter"/>
</dbReference>
<evidence type="ECO:0000313" key="3">
    <source>
        <dbReference type="Proteomes" id="UP000887565"/>
    </source>
</evidence>
<dbReference type="PANTHER" id="PTHR11177:SF400">
    <property type="entry name" value="ENDOCHITINASE-RELATED"/>
    <property type="match status" value="1"/>
</dbReference>
<feature type="chain" id="PRO_5037525512" evidence="1">
    <location>
        <begin position="21"/>
        <end position="116"/>
    </location>
</feature>
<dbReference type="AlphaFoldDB" id="A0A915JYH1"/>
<keyword evidence="3" id="KW-1185">Reference proteome</keyword>
<dbReference type="GO" id="GO:0008061">
    <property type="term" value="F:chitin binding"/>
    <property type="evidence" value="ECO:0007669"/>
    <property type="project" value="TreeGrafter"/>
</dbReference>
<dbReference type="GO" id="GO:0006032">
    <property type="term" value="P:chitin catabolic process"/>
    <property type="evidence" value="ECO:0007669"/>
    <property type="project" value="TreeGrafter"/>
</dbReference>
<dbReference type="PANTHER" id="PTHR11177">
    <property type="entry name" value="CHITINASE"/>
    <property type="match status" value="1"/>
</dbReference>
<dbReference type="OMA" id="HIDPNIC"/>
<keyword evidence="1" id="KW-0732">Signal</keyword>
<dbReference type="InterPro" id="IPR017853">
    <property type="entry name" value="GH"/>
</dbReference>
<name>A0A915JYH1_ROMCU</name>
<dbReference type="Pfam" id="PF00704">
    <property type="entry name" value="Glyco_hydro_18"/>
    <property type="match status" value="1"/>
</dbReference>
<feature type="signal peptide" evidence="1">
    <location>
        <begin position="1"/>
        <end position="20"/>
    </location>
</feature>
<dbReference type="GO" id="GO:0005975">
    <property type="term" value="P:carbohydrate metabolic process"/>
    <property type="evidence" value="ECO:0007669"/>
    <property type="project" value="InterPro"/>
</dbReference>
<dbReference type="Gene3D" id="3.20.20.80">
    <property type="entry name" value="Glycosidases"/>
    <property type="match status" value="1"/>
</dbReference>
<feature type="domain" description="GH18" evidence="2">
    <location>
        <begin position="24"/>
        <end position="116"/>
    </location>
</feature>
<accession>A0A915JYH1</accession>
<dbReference type="SUPFAM" id="SSF51445">
    <property type="entry name" value="(Trans)glycosidases"/>
    <property type="match status" value="1"/>
</dbReference>
<dbReference type="PROSITE" id="PS51910">
    <property type="entry name" value="GH18_2"/>
    <property type="match status" value="1"/>
</dbReference>
<organism evidence="3 4">
    <name type="scientific">Romanomermis culicivorax</name>
    <name type="common">Nematode worm</name>
    <dbReference type="NCBI Taxonomy" id="13658"/>
    <lineage>
        <taxon>Eukaryota</taxon>
        <taxon>Metazoa</taxon>
        <taxon>Ecdysozoa</taxon>
        <taxon>Nematoda</taxon>
        <taxon>Enoplea</taxon>
        <taxon>Dorylaimia</taxon>
        <taxon>Mermithida</taxon>
        <taxon>Mermithoidea</taxon>
        <taxon>Mermithidae</taxon>
        <taxon>Romanomermis</taxon>
    </lineage>
</organism>
<evidence type="ECO:0000313" key="4">
    <source>
        <dbReference type="WBParaSite" id="nRc.2.0.1.t31134-RA"/>
    </source>
</evidence>
<dbReference type="WBParaSite" id="nRc.2.0.1.t31134-RA">
    <property type="protein sequence ID" value="nRc.2.0.1.t31134-RA"/>
    <property type="gene ID" value="nRc.2.0.1.g31134"/>
</dbReference>
<dbReference type="Proteomes" id="UP000887565">
    <property type="component" value="Unplaced"/>
</dbReference>
<protein>
    <submittedName>
        <fullName evidence="4">GH18 domain-containing protein</fullName>
    </submittedName>
</protein>
<proteinExistence type="predicted"/>